<gene>
    <name evidence="4" type="ORF">C683_0722</name>
</gene>
<sequence>MEYETFAFVYDAMMDTSLYEQWLDFTLRHTKGKQNLLELACGTGHLALLLAKAGFTVTGLDLSEEMLSIASERFNEAFGEEDNPICLTQGDMMDLSEVGTYEVVTCYSDSLCYMKNDFEVQQVFDEVYRILEEDGIFIFDVHSDYKMTECFPNFSFHNETEDYAFLWDSYPDEAPLSIVHELSFYVRDEDDRFERYLEDHHERTYPLEHYLRLLENAGFSQVEVYADFTDEAPTETSERWFFVCHKEENL</sequence>
<dbReference type="OrthoDB" id="9811589at2"/>
<organism evidence="4 5">
    <name type="scientific">Catellicoccus marimammalium M35/04/3</name>
    <dbReference type="NCBI Taxonomy" id="1234409"/>
    <lineage>
        <taxon>Bacteria</taxon>
        <taxon>Bacillati</taxon>
        <taxon>Bacillota</taxon>
        <taxon>Bacilli</taxon>
        <taxon>Lactobacillales</taxon>
        <taxon>Enterococcaceae</taxon>
        <taxon>Catellicoccus</taxon>
    </lineage>
</organism>
<keyword evidence="5" id="KW-1185">Reference proteome</keyword>
<dbReference type="SUPFAM" id="SSF53335">
    <property type="entry name" value="S-adenosyl-L-methionine-dependent methyltransferases"/>
    <property type="match status" value="1"/>
</dbReference>
<evidence type="ECO:0000259" key="3">
    <source>
        <dbReference type="Pfam" id="PF13649"/>
    </source>
</evidence>
<name>K8ZP83_9ENTE</name>
<dbReference type="InterPro" id="IPR041698">
    <property type="entry name" value="Methyltransf_25"/>
</dbReference>
<dbReference type="GO" id="GO:0032259">
    <property type="term" value="P:methylation"/>
    <property type="evidence" value="ECO:0007669"/>
    <property type="project" value="UniProtKB-KW"/>
</dbReference>
<keyword evidence="1 4" id="KW-0489">Methyltransferase</keyword>
<dbReference type="InterPro" id="IPR029063">
    <property type="entry name" value="SAM-dependent_MTases_sf"/>
</dbReference>
<reference evidence="4 5" key="1">
    <citation type="journal article" date="2013" name="Genome Announc.">
        <title>Draft Genome Sequence of Catellicoccus marimammalium, a Novel Species Commonly Found in Gull Feces.</title>
        <authorList>
            <person name="Weigand M.R."/>
            <person name="Ryu H."/>
            <person name="Bozcek L."/>
            <person name="Konstantinidis K.T."/>
            <person name="Santo Domingo J.W."/>
        </authorList>
    </citation>
    <scope>NUCLEOTIDE SEQUENCE [LARGE SCALE GENOMIC DNA]</scope>
    <source>
        <strain evidence="4 5">M35/04/3</strain>
    </source>
</reference>
<dbReference type="PROSITE" id="PS00626">
    <property type="entry name" value="RCC1_2"/>
    <property type="match status" value="1"/>
</dbReference>
<dbReference type="AlphaFoldDB" id="K8ZP83"/>
<dbReference type="RefSeq" id="WP_009490112.1">
    <property type="nucleotide sequence ID" value="NZ_AMYT01000017.1"/>
</dbReference>
<evidence type="ECO:0000313" key="5">
    <source>
        <dbReference type="Proteomes" id="UP000016057"/>
    </source>
</evidence>
<dbReference type="PANTHER" id="PTHR43861">
    <property type="entry name" value="TRANS-ACONITATE 2-METHYLTRANSFERASE-RELATED"/>
    <property type="match status" value="1"/>
</dbReference>
<evidence type="ECO:0000256" key="2">
    <source>
        <dbReference type="ARBA" id="ARBA00022679"/>
    </source>
</evidence>
<dbReference type="EMBL" id="AMYT01000017">
    <property type="protein sequence ID" value="EKU27391.1"/>
    <property type="molecule type" value="Genomic_DNA"/>
</dbReference>
<accession>K8ZP83</accession>
<dbReference type="Gene3D" id="3.40.50.150">
    <property type="entry name" value="Vaccinia Virus protein VP39"/>
    <property type="match status" value="1"/>
</dbReference>
<evidence type="ECO:0000256" key="1">
    <source>
        <dbReference type="ARBA" id="ARBA00022603"/>
    </source>
</evidence>
<protein>
    <submittedName>
        <fullName evidence="4">Methyltransferase</fullName>
    </submittedName>
</protein>
<dbReference type="PATRIC" id="fig|1234409.3.peg.673"/>
<dbReference type="CDD" id="cd02440">
    <property type="entry name" value="AdoMet_MTases"/>
    <property type="match status" value="1"/>
</dbReference>
<dbReference type="eggNOG" id="COG2226">
    <property type="taxonomic scope" value="Bacteria"/>
</dbReference>
<dbReference type="InterPro" id="IPR000408">
    <property type="entry name" value="Reg_chr_condens"/>
</dbReference>
<dbReference type="Pfam" id="PF13649">
    <property type="entry name" value="Methyltransf_25"/>
    <property type="match status" value="1"/>
</dbReference>
<keyword evidence="2 4" id="KW-0808">Transferase</keyword>
<dbReference type="Gene3D" id="2.20.25.110">
    <property type="entry name" value="S-adenosyl-L-methionine-dependent methyltransferases"/>
    <property type="match status" value="1"/>
</dbReference>
<feature type="domain" description="Methyltransferase" evidence="3">
    <location>
        <begin position="37"/>
        <end position="135"/>
    </location>
</feature>
<dbReference type="PANTHER" id="PTHR43861:SF1">
    <property type="entry name" value="TRANS-ACONITATE 2-METHYLTRANSFERASE"/>
    <property type="match status" value="1"/>
</dbReference>
<evidence type="ECO:0000313" key="4">
    <source>
        <dbReference type="EMBL" id="EKU27391.1"/>
    </source>
</evidence>
<dbReference type="Proteomes" id="UP000016057">
    <property type="component" value="Unassembled WGS sequence"/>
</dbReference>
<dbReference type="GO" id="GO:0008168">
    <property type="term" value="F:methyltransferase activity"/>
    <property type="evidence" value="ECO:0007669"/>
    <property type="project" value="UniProtKB-KW"/>
</dbReference>
<dbReference type="STRING" id="1234409.C683_0722"/>
<comment type="caution">
    <text evidence="4">The sequence shown here is derived from an EMBL/GenBank/DDBJ whole genome shotgun (WGS) entry which is preliminary data.</text>
</comment>
<proteinExistence type="predicted"/>